<feature type="transmembrane region" description="Helical" evidence="7">
    <location>
        <begin position="125"/>
        <end position="147"/>
    </location>
</feature>
<dbReference type="GO" id="GO:0005886">
    <property type="term" value="C:plasma membrane"/>
    <property type="evidence" value="ECO:0007669"/>
    <property type="project" value="UniProtKB-SubCell"/>
</dbReference>
<evidence type="ECO:0000256" key="6">
    <source>
        <dbReference type="ARBA" id="ARBA00023136"/>
    </source>
</evidence>
<evidence type="ECO:0000256" key="1">
    <source>
        <dbReference type="ARBA" id="ARBA00004651"/>
    </source>
</evidence>
<evidence type="ECO:0000256" key="2">
    <source>
        <dbReference type="ARBA" id="ARBA00006544"/>
    </source>
</evidence>
<dbReference type="EMBL" id="PPQW01000072">
    <property type="protein sequence ID" value="PNZ66169.1"/>
    <property type="molecule type" value="Genomic_DNA"/>
</dbReference>
<evidence type="ECO:0000256" key="3">
    <source>
        <dbReference type="ARBA" id="ARBA00022475"/>
    </source>
</evidence>
<evidence type="ECO:0000259" key="8">
    <source>
        <dbReference type="Pfam" id="PF11728"/>
    </source>
</evidence>
<dbReference type="Pfam" id="PF06081">
    <property type="entry name" value="ArAE_1"/>
    <property type="match status" value="1"/>
</dbReference>
<dbReference type="InterPro" id="IPR038323">
    <property type="entry name" value="ArAE_1_C_sf"/>
</dbReference>
<evidence type="ECO:0000256" key="5">
    <source>
        <dbReference type="ARBA" id="ARBA00022989"/>
    </source>
</evidence>
<evidence type="ECO:0000313" key="9">
    <source>
        <dbReference type="EMBL" id="MDN4532628.1"/>
    </source>
</evidence>
<dbReference type="PANTHER" id="PTHR40064:SF1">
    <property type="entry name" value="MEMBRANE PROTEIN"/>
    <property type="match status" value="1"/>
</dbReference>
<keyword evidence="4 7" id="KW-0812">Transmembrane</keyword>
<comment type="caution">
    <text evidence="10">The sequence shown here is derived from an EMBL/GenBank/DDBJ whole genome shotgun (WGS) entry which is preliminary data.</text>
</comment>
<evidence type="ECO:0000313" key="10">
    <source>
        <dbReference type="EMBL" id="PNZ66169.1"/>
    </source>
</evidence>
<accession>A0AAP8TSJ6</accession>
<dbReference type="InterPro" id="IPR010343">
    <property type="entry name" value="ArAE_1"/>
</dbReference>
<dbReference type="EMBL" id="JAUHQC010000006">
    <property type="protein sequence ID" value="MDN4532628.1"/>
    <property type="molecule type" value="Genomic_DNA"/>
</dbReference>
<dbReference type="Gene3D" id="1.20.120.940">
    <property type="entry name" value="Putative aromatic acid exporter, C-terminal domain"/>
    <property type="match status" value="1"/>
</dbReference>
<keyword evidence="3" id="KW-1003">Cell membrane</keyword>
<dbReference type="Pfam" id="PF11728">
    <property type="entry name" value="ArAE_1_C"/>
    <property type="match status" value="1"/>
</dbReference>
<comment type="similarity">
    <text evidence="2">Belongs to the UPF0421 family.</text>
</comment>
<reference evidence="9" key="2">
    <citation type="submission" date="2023-07" db="EMBL/GenBank/DDBJ databases">
        <title>Evaluation of the beneficial properties of pineapple isolates.</title>
        <authorList>
            <person name="Adefiranye O."/>
        </authorList>
    </citation>
    <scope>NUCLEOTIDE SEQUENCE</scope>
    <source>
        <strain evidence="9">PAPLE_T1</strain>
    </source>
</reference>
<proteinExistence type="inferred from homology"/>
<feature type="transmembrane region" description="Helical" evidence="7">
    <location>
        <begin position="84"/>
        <end position="113"/>
    </location>
</feature>
<dbReference type="Proteomes" id="UP001171687">
    <property type="component" value="Unassembled WGS sequence"/>
</dbReference>
<protein>
    <submittedName>
        <fullName evidence="10">Aromatic acid exporter family protein</fullName>
    </submittedName>
</protein>
<evidence type="ECO:0000313" key="11">
    <source>
        <dbReference type="Proteomes" id="UP000242470"/>
    </source>
</evidence>
<dbReference type="AlphaFoldDB" id="A0AAP8TSJ6"/>
<dbReference type="InterPro" id="IPR052984">
    <property type="entry name" value="UPF0421"/>
</dbReference>
<sequence>MLRLNPYRIGFRTIKTAVGMALGVIVAKALGLDNFASSAILVVLCIKHTKVHSVQAIISRFVSCIMILILGSIIFQLLGQHAIVLGLIVLLFIPLAVMFNVQEGVVTSCVILLHVFNAKTIDLDLFINEVLLLIVGLGIAFLMNIIMPSLDGSLDEYKEQVERQITQVFKAFHNYCQEYNKELNLDPLFKRIESTVSSAKSLAFRDVKNHFVRNENAYYYYFDMRETQLELLQRMQKLLQQIQTNDAILDQIAELFEEVSNNVNSNDYTFLRLHSLYEIRLELDELALPETHEALLTRASIIQLLNELEEYLNIKSQFGSLKMHHDVKAS</sequence>
<feature type="transmembrane region" description="Helical" evidence="7">
    <location>
        <begin position="20"/>
        <end position="46"/>
    </location>
</feature>
<comment type="subcellular location">
    <subcellularLocation>
        <location evidence="1">Cell membrane</location>
        <topology evidence="1">Multi-pass membrane protein</topology>
    </subcellularLocation>
</comment>
<name>A0AAP8TSJ6_9STAP</name>
<feature type="transmembrane region" description="Helical" evidence="7">
    <location>
        <begin position="58"/>
        <end position="78"/>
    </location>
</feature>
<gene>
    <name evidence="10" type="ORF">CD158_09635</name>
    <name evidence="9" type="ORF">QYH67_03370</name>
</gene>
<evidence type="ECO:0000256" key="7">
    <source>
        <dbReference type="SAM" id="Phobius"/>
    </source>
</evidence>
<feature type="domain" description="Putative aromatic acid exporter C-terminal" evidence="8">
    <location>
        <begin position="153"/>
        <end position="316"/>
    </location>
</feature>
<organism evidence="10 11">
    <name type="scientific">Staphylococcus auricularis</name>
    <dbReference type="NCBI Taxonomy" id="29379"/>
    <lineage>
        <taxon>Bacteria</taxon>
        <taxon>Bacillati</taxon>
        <taxon>Bacillota</taxon>
        <taxon>Bacilli</taxon>
        <taxon>Bacillales</taxon>
        <taxon>Staphylococcaceae</taxon>
        <taxon>Staphylococcus</taxon>
    </lineage>
</organism>
<reference evidence="10 11" key="1">
    <citation type="submission" date="2017-08" db="EMBL/GenBank/DDBJ databases">
        <title>Draft genome sequences of 64 type strains of genus Staph aureus.</title>
        <authorList>
            <person name="Cole K."/>
            <person name="Golubchik T."/>
            <person name="Russell J."/>
            <person name="Foster D."/>
            <person name="Llewelyn M."/>
            <person name="Wilson D."/>
            <person name="Crook D."/>
            <person name="Paul J."/>
        </authorList>
    </citation>
    <scope>NUCLEOTIDE SEQUENCE [LARGE SCALE GENOMIC DNA]</scope>
    <source>
        <strain evidence="10 11">NCTC 12101</strain>
    </source>
</reference>
<dbReference type="GeneID" id="64982187"/>
<dbReference type="PANTHER" id="PTHR40064">
    <property type="entry name" value="MEMBRANE PROTEIN-RELATED"/>
    <property type="match status" value="1"/>
</dbReference>
<keyword evidence="6 7" id="KW-0472">Membrane</keyword>
<dbReference type="Proteomes" id="UP000242470">
    <property type="component" value="Unassembled WGS sequence"/>
</dbReference>
<dbReference type="RefSeq" id="WP_059107320.1">
    <property type="nucleotide sequence ID" value="NZ_AP024589.1"/>
</dbReference>
<dbReference type="InterPro" id="IPR021062">
    <property type="entry name" value="ArAE_1_C"/>
</dbReference>
<keyword evidence="5 7" id="KW-1133">Transmembrane helix</keyword>
<evidence type="ECO:0000256" key="4">
    <source>
        <dbReference type="ARBA" id="ARBA00022692"/>
    </source>
</evidence>